<protein>
    <submittedName>
        <fullName evidence="2">Uncharacterized protein</fullName>
    </submittedName>
</protein>
<evidence type="ECO:0000313" key="2">
    <source>
        <dbReference type="EMBL" id="KXH66387.1"/>
    </source>
</evidence>
<evidence type="ECO:0000256" key="1">
    <source>
        <dbReference type="SAM" id="MobiDB-lite"/>
    </source>
</evidence>
<name>A0A135V1F1_9PEZI</name>
<comment type="caution">
    <text evidence="2">The sequence shown here is derived from an EMBL/GenBank/DDBJ whole genome shotgun (WGS) entry which is preliminary data.</text>
</comment>
<gene>
    <name evidence="2" type="ORF">CSAL01_10002</name>
</gene>
<reference evidence="2 3" key="1">
    <citation type="submission" date="2014-02" db="EMBL/GenBank/DDBJ databases">
        <title>The genome sequence of Colletotrichum salicis CBS 607.94.</title>
        <authorList>
            <person name="Baroncelli R."/>
            <person name="Thon M.R."/>
        </authorList>
    </citation>
    <scope>NUCLEOTIDE SEQUENCE [LARGE SCALE GENOMIC DNA]</scope>
    <source>
        <strain evidence="2 3">CBS 607.94</strain>
    </source>
</reference>
<dbReference type="EMBL" id="JFFI01000690">
    <property type="protein sequence ID" value="KXH66387.1"/>
    <property type="molecule type" value="Genomic_DNA"/>
</dbReference>
<accession>A0A135V1F1</accession>
<dbReference type="AlphaFoldDB" id="A0A135V1F1"/>
<evidence type="ECO:0000313" key="3">
    <source>
        <dbReference type="Proteomes" id="UP000070121"/>
    </source>
</evidence>
<keyword evidence="3" id="KW-1185">Reference proteome</keyword>
<sequence length="177" mass="19153">MQRRSAARIPRTFASGLGPGPGHRVIDFSAGESDGGPEGREAMDDGTTGVRPCPLPSRVSESPAQKEHTQSESFSLLRIHLWLTDGAFFSTEQNPYAEGQQLHRTPEADTDVPRTTSNAIASEPTMQPGCPSPRGCCCRGTASVPEDIARSALHIARVQIQEHTNKQRAQDALLPRQ</sequence>
<dbReference type="Proteomes" id="UP000070121">
    <property type="component" value="Unassembled WGS sequence"/>
</dbReference>
<feature type="region of interest" description="Disordered" evidence="1">
    <location>
        <begin position="1"/>
        <end position="71"/>
    </location>
</feature>
<proteinExistence type="predicted"/>
<organism evidence="2 3">
    <name type="scientific">Colletotrichum salicis</name>
    <dbReference type="NCBI Taxonomy" id="1209931"/>
    <lineage>
        <taxon>Eukaryota</taxon>
        <taxon>Fungi</taxon>
        <taxon>Dikarya</taxon>
        <taxon>Ascomycota</taxon>
        <taxon>Pezizomycotina</taxon>
        <taxon>Sordariomycetes</taxon>
        <taxon>Hypocreomycetidae</taxon>
        <taxon>Glomerellales</taxon>
        <taxon>Glomerellaceae</taxon>
        <taxon>Colletotrichum</taxon>
        <taxon>Colletotrichum acutatum species complex</taxon>
    </lineage>
</organism>